<evidence type="ECO:0000313" key="1">
    <source>
        <dbReference type="EMBL" id="JAD41781.1"/>
    </source>
</evidence>
<proteinExistence type="predicted"/>
<dbReference type="EMBL" id="GBRH01256114">
    <property type="protein sequence ID" value="JAD41781.1"/>
    <property type="molecule type" value="Transcribed_RNA"/>
</dbReference>
<accession>A0A0A8ZSK8</accession>
<name>A0A0A8ZSK8_ARUDO</name>
<dbReference type="AlphaFoldDB" id="A0A0A8ZSK8"/>
<organism evidence="1">
    <name type="scientific">Arundo donax</name>
    <name type="common">Giant reed</name>
    <name type="synonym">Donax arundinaceus</name>
    <dbReference type="NCBI Taxonomy" id="35708"/>
    <lineage>
        <taxon>Eukaryota</taxon>
        <taxon>Viridiplantae</taxon>
        <taxon>Streptophyta</taxon>
        <taxon>Embryophyta</taxon>
        <taxon>Tracheophyta</taxon>
        <taxon>Spermatophyta</taxon>
        <taxon>Magnoliopsida</taxon>
        <taxon>Liliopsida</taxon>
        <taxon>Poales</taxon>
        <taxon>Poaceae</taxon>
        <taxon>PACMAD clade</taxon>
        <taxon>Arundinoideae</taxon>
        <taxon>Arundineae</taxon>
        <taxon>Arundo</taxon>
    </lineage>
</organism>
<reference evidence="1" key="1">
    <citation type="submission" date="2014-09" db="EMBL/GenBank/DDBJ databases">
        <authorList>
            <person name="Magalhaes I.L.F."/>
            <person name="Oliveira U."/>
            <person name="Santos F.R."/>
            <person name="Vidigal T.H.D.A."/>
            <person name="Brescovit A.D."/>
            <person name="Santos A.J."/>
        </authorList>
    </citation>
    <scope>NUCLEOTIDE SEQUENCE</scope>
    <source>
        <tissue evidence="1">Shoot tissue taken approximately 20 cm above the soil surface</tissue>
    </source>
</reference>
<protein>
    <submittedName>
        <fullName evidence="1">Uncharacterized protein</fullName>
    </submittedName>
</protein>
<reference evidence="1" key="2">
    <citation type="journal article" date="2015" name="Data Brief">
        <title>Shoot transcriptome of the giant reed, Arundo donax.</title>
        <authorList>
            <person name="Barrero R.A."/>
            <person name="Guerrero F.D."/>
            <person name="Moolhuijzen P."/>
            <person name="Goolsby J.A."/>
            <person name="Tidwell J."/>
            <person name="Bellgard S.E."/>
            <person name="Bellgard M.I."/>
        </authorList>
    </citation>
    <scope>NUCLEOTIDE SEQUENCE</scope>
    <source>
        <tissue evidence="1">Shoot tissue taken approximately 20 cm above the soil surface</tissue>
    </source>
</reference>
<sequence>MLSVIYFVCIVLSMGIVTDNKLYFFRILLL</sequence>